<sequence length="694" mass="74992">MIALLVSLLLAWGGRSPDVLDMPSYSRSRTDYNFEVLDHWPYGSGFSVLRDGDYLFYTNGAVLQIGEVSSSGEVFWLSEIIFPGMAYTCIKSNSRLYVAIDDRGVAIVDVLSLNDPQLLNLFSTGGRVFGLATRGDTLYTAMGSEGLEIYDCRNPSNPQLLGSLSGFNLRSLELYEDFLYATDVSKGLLVLDVSDPCEPRSIAGLDLTGQHYGLALDSLRDKAVVCSFDGGMHVVDISAPYDPVLFASIPIFGAWDVDLDDTLACVASWDDSVHVVDLVSHNEIASLGFGEVDVWPYDISIAGDYAALAGHLGSWWLFDLSDPATPSHTDDAVLGGSSQAVACNDDWIVLGMQGGTLAFFPRSDSFFLTRFFSTQDWPRDLEIHDDTLYVAESWAGLGLYHMDDPVSVVNLISRLSMDEVHVWALEVDSSFAYLACGDSGLIVVDLSNPSFPSEATRIHLDARALAVLKSGDTVYVGFEESGIAVVDVRVPASPLLLGVKPTAGGVLDMALQDSLLFVAQATEGAAIYDISGLDWQLLSTIPTEHVNFSLVLEACNLFLAHGAAGIYAYDVANPSFPHLVGSLNTGGEARDVVSLGDTLLVADGYDGLLRVLFLGLGIDESSALPASVLDVWPNPFSSVLYFSRPVQARLYDASGRLQANIHGARFDASELLAGVYFIRGKNWYCKVVKAPSSR</sequence>
<dbReference type="SUPFAM" id="SSF50969">
    <property type="entry name" value="YVTN repeat-like/Quinoprotein amine dehydrogenase"/>
    <property type="match status" value="1"/>
</dbReference>
<accession>A0A532VB30</accession>
<evidence type="ECO:0008006" key="3">
    <source>
        <dbReference type="Google" id="ProtNLM"/>
    </source>
</evidence>
<dbReference type="SUPFAM" id="SSF101908">
    <property type="entry name" value="Putative isomerase YbhE"/>
    <property type="match status" value="1"/>
</dbReference>
<dbReference type="InterPro" id="IPR013211">
    <property type="entry name" value="LVIVD"/>
</dbReference>
<dbReference type="AlphaFoldDB" id="A0A532VB30"/>
<dbReference type="EMBL" id="NJBO01000001">
    <property type="protein sequence ID" value="TKJ44187.1"/>
    <property type="molecule type" value="Genomic_DNA"/>
</dbReference>
<evidence type="ECO:0000313" key="1">
    <source>
        <dbReference type="EMBL" id="TKJ44187.1"/>
    </source>
</evidence>
<dbReference type="InterPro" id="IPR015943">
    <property type="entry name" value="WD40/YVTN_repeat-like_dom_sf"/>
</dbReference>
<dbReference type="InterPro" id="IPR011044">
    <property type="entry name" value="Quino_amine_DH_bsu"/>
</dbReference>
<name>A0A532VB30_UNCT6</name>
<dbReference type="Proteomes" id="UP000317778">
    <property type="component" value="Unassembled WGS sequence"/>
</dbReference>
<dbReference type="Gene3D" id="2.130.10.10">
    <property type="entry name" value="YVTN repeat-like/Quinoprotein amine dehydrogenase"/>
    <property type="match status" value="1"/>
</dbReference>
<comment type="caution">
    <text evidence="1">The sequence shown here is derived from an EMBL/GenBank/DDBJ whole genome shotgun (WGS) entry which is preliminary data.</text>
</comment>
<organism evidence="1 2">
    <name type="scientific">candidate division TA06 bacterium B3_TA06</name>
    <dbReference type="NCBI Taxonomy" id="2012487"/>
    <lineage>
        <taxon>Bacteria</taxon>
        <taxon>Bacteria division TA06</taxon>
    </lineage>
</organism>
<dbReference type="Pfam" id="PF08309">
    <property type="entry name" value="LVIVD"/>
    <property type="match status" value="6"/>
</dbReference>
<gene>
    <name evidence="1" type="ORF">CEE36_00135</name>
</gene>
<dbReference type="SUPFAM" id="SSF50998">
    <property type="entry name" value="Quinoprotein alcohol dehydrogenase-like"/>
    <property type="match status" value="1"/>
</dbReference>
<evidence type="ECO:0000313" key="2">
    <source>
        <dbReference type="Proteomes" id="UP000317778"/>
    </source>
</evidence>
<proteinExistence type="predicted"/>
<dbReference type="InterPro" id="IPR011047">
    <property type="entry name" value="Quinoprotein_ADH-like_sf"/>
</dbReference>
<reference evidence="1 2" key="1">
    <citation type="submission" date="2017-06" db="EMBL/GenBank/DDBJ databases">
        <title>Novel microbial phyla capable of carbon fixation and sulfur reduction in deep-sea sediments.</title>
        <authorList>
            <person name="Huang J."/>
            <person name="Baker B."/>
            <person name="Wang Y."/>
        </authorList>
    </citation>
    <scope>NUCLEOTIDE SEQUENCE [LARGE SCALE GENOMIC DNA]</scope>
    <source>
        <strain evidence="1">B3_TA06</strain>
    </source>
</reference>
<protein>
    <recommendedName>
        <fullName evidence="3">Secretion system C-terminal sorting domain-containing protein</fullName>
    </recommendedName>
</protein>